<dbReference type="SUPFAM" id="SSF47729">
    <property type="entry name" value="IHF-like DNA-binding proteins"/>
    <property type="match status" value="1"/>
</dbReference>
<proteinExistence type="predicted"/>
<dbReference type="Pfam" id="PF00216">
    <property type="entry name" value="Bac_DNA_binding"/>
    <property type="match status" value="1"/>
</dbReference>
<dbReference type="Proteomes" id="UP000620133">
    <property type="component" value="Chromosome"/>
</dbReference>
<dbReference type="InterPro" id="IPR010992">
    <property type="entry name" value="IHF-like_DNA-bd_dom_sf"/>
</dbReference>
<evidence type="ECO:0000313" key="2">
    <source>
        <dbReference type="Proteomes" id="UP000620133"/>
    </source>
</evidence>
<dbReference type="GO" id="GO:0003677">
    <property type="term" value="F:DNA binding"/>
    <property type="evidence" value="ECO:0007669"/>
    <property type="project" value="InterPro"/>
</dbReference>
<name>A0A7U9TJ93_9MOLU</name>
<dbReference type="RefSeq" id="WP_176239069.1">
    <property type="nucleotide sequence ID" value="NZ_AP024412.1"/>
</dbReference>
<dbReference type="EMBL" id="AP024412">
    <property type="protein sequence ID" value="BCR35195.1"/>
    <property type="molecule type" value="Genomic_DNA"/>
</dbReference>
<evidence type="ECO:0000313" key="1">
    <source>
        <dbReference type="EMBL" id="BCR35195.1"/>
    </source>
</evidence>
<keyword evidence="2" id="KW-1185">Reference proteome</keyword>
<dbReference type="Gene3D" id="4.10.520.10">
    <property type="entry name" value="IHF-like DNA-binding proteins"/>
    <property type="match status" value="1"/>
</dbReference>
<dbReference type="InterPro" id="IPR000119">
    <property type="entry name" value="Hist_DNA-bd"/>
</dbReference>
<dbReference type="GO" id="GO:0030527">
    <property type="term" value="F:structural constituent of chromatin"/>
    <property type="evidence" value="ECO:0007669"/>
    <property type="project" value="InterPro"/>
</dbReference>
<gene>
    <name evidence="1" type="ORF">MPAN_000880</name>
</gene>
<dbReference type="AlphaFoldDB" id="A0A7U9TJ93"/>
<sequence>MAKAKYKPEENMKSIDQLTIAKQIADELSLHAPLVTKVIELEQKLTMQYVKEGYKIIKKNYVSFTPVKKPGFKMTSKLNGQTYEIPERLTVKVRLGQGFKAFVADGNGKMPDKICRFVDGKEVKEVAKTTVKKKEPKKTKVST</sequence>
<accession>A0A7U9TJ93</accession>
<protein>
    <submittedName>
        <fullName evidence="1">Uncharacterized protein</fullName>
    </submittedName>
</protein>
<organism evidence="1 2">
    <name type="scientific">Mariniplasma anaerobium</name>
    <dbReference type="NCBI Taxonomy" id="2735436"/>
    <lineage>
        <taxon>Bacteria</taxon>
        <taxon>Bacillati</taxon>
        <taxon>Mycoplasmatota</taxon>
        <taxon>Mollicutes</taxon>
        <taxon>Acholeplasmatales</taxon>
        <taxon>Acholeplasmataceae</taxon>
        <taxon>Mariniplasma</taxon>
    </lineage>
</organism>
<reference evidence="1" key="1">
    <citation type="submission" date="2021-01" db="EMBL/GenBank/DDBJ databases">
        <title>Draft genome sequence of Acholeplasmataceae bacterium strain Mahy22.</title>
        <authorList>
            <person name="Watanabe M."/>
            <person name="Kojima H."/>
            <person name="Fukui M."/>
        </authorList>
    </citation>
    <scope>NUCLEOTIDE SEQUENCE</scope>
    <source>
        <strain evidence="1">Mahy22</strain>
    </source>
</reference>
<dbReference type="KEGG" id="manr:MPAN_000880"/>